<accession>A0A538TNA6</accession>
<evidence type="ECO:0000313" key="4">
    <source>
        <dbReference type="EMBL" id="TMQ65084.1"/>
    </source>
</evidence>
<evidence type="ECO:0000313" key="5">
    <source>
        <dbReference type="Proteomes" id="UP000316609"/>
    </source>
</evidence>
<dbReference type="InterPro" id="IPR050832">
    <property type="entry name" value="Bact_Acetyltransf"/>
</dbReference>
<name>A0A538TNA6_UNCEI</name>
<proteinExistence type="predicted"/>
<protein>
    <submittedName>
        <fullName evidence="4">GNAT family N-acetyltransferase</fullName>
    </submittedName>
</protein>
<feature type="domain" description="N-acetyltransferase" evidence="3">
    <location>
        <begin position="33"/>
        <end position="194"/>
    </location>
</feature>
<gene>
    <name evidence="4" type="ORF">E6K78_08365</name>
</gene>
<evidence type="ECO:0000256" key="2">
    <source>
        <dbReference type="ARBA" id="ARBA00023315"/>
    </source>
</evidence>
<dbReference type="PROSITE" id="PS51186">
    <property type="entry name" value="GNAT"/>
    <property type="match status" value="1"/>
</dbReference>
<dbReference type="Proteomes" id="UP000316609">
    <property type="component" value="Unassembled WGS sequence"/>
</dbReference>
<dbReference type="Gene3D" id="3.40.630.30">
    <property type="match status" value="1"/>
</dbReference>
<comment type="caution">
    <text evidence="4">The sequence shown here is derived from an EMBL/GenBank/DDBJ whole genome shotgun (WGS) entry which is preliminary data.</text>
</comment>
<dbReference type="EMBL" id="VBOY01000076">
    <property type="protein sequence ID" value="TMQ65084.1"/>
    <property type="molecule type" value="Genomic_DNA"/>
</dbReference>
<dbReference type="PANTHER" id="PTHR43877">
    <property type="entry name" value="AMINOALKYLPHOSPHONATE N-ACETYLTRANSFERASE-RELATED-RELATED"/>
    <property type="match status" value="1"/>
</dbReference>
<dbReference type="CDD" id="cd04301">
    <property type="entry name" value="NAT_SF"/>
    <property type="match status" value="1"/>
</dbReference>
<dbReference type="InterPro" id="IPR016181">
    <property type="entry name" value="Acyl_CoA_acyltransferase"/>
</dbReference>
<reference evidence="4 5" key="1">
    <citation type="journal article" date="2019" name="Nat. Microbiol.">
        <title>Mediterranean grassland soil C-N compound turnover is dependent on rainfall and depth, and is mediated by genomically divergent microorganisms.</title>
        <authorList>
            <person name="Diamond S."/>
            <person name="Andeer P.F."/>
            <person name="Li Z."/>
            <person name="Crits-Christoph A."/>
            <person name="Burstein D."/>
            <person name="Anantharaman K."/>
            <person name="Lane K.R."/>
            <person name="Thomas B.C."/>
            <person name="Pan C."/>
            <person name="Northen T.R."/>
            <person name="Banfield J.F."/>
        </authorList>
    </citation>
    <scope>NUCLEOTIDE SEQUENCE [LARGE SCALE GENOMIC DNA]</scope>
    <source>
        <strain evidence="4">WS_8</strain>
    </source>
</reference>
<dbReference type="SUPFAM" id="SSF55729">
    <property type="entry name" value="Acyl-CoA N-acyltransferases (Nat)"/>
    <property type="match status" value="1"/>
</dbReference>
<dbReference type="AlphaFoldDB" id="A0A538TNA6"/>
<organism evidence="4 5">
    <name type="scientific">Eiseniibacteriota bacterium</name>
    <dbReference type="NCBI Taxonomy" id="2212470"/>
    <lineage>
        <taxon>Bacteria</taxon>
        <taxon>Candidatus Eiseniibacteriota</taxon>
    </lineage>
</organism>
<keyword evidence="1 4" id="KW-0808">Transferase</keyword>
<keyword evidence="2" id="KW-0012">Acyltransferase</keyword>
<evidence type="ECO:0000259" key="3">
    <source>
        <dbReference type="PROSITE" id="PS51186"/>
    </source>
</evidence>
<dbReference type="Pfam" id="PF00583">
    <property type="entry name" value="Acetyltransf_1"/>
    <property type="match status" value="1"/>
</dbReference>
<sequence>MDISPLGEHPPKPSCRLGARGLPPIHHPCEPMINIRPAVKSDEAALGRLGAALMRQHHASDPRRFILTDRPEAGYGRFLVSQLTDPDYVVLVAEHSSEIVGYVFAGIEPTSWRDLRGPCGFIHDVYVHERARRQGTGRELVNAAIAWVQSKGMSQVVLWSKSGNDAAQRLFGKRGFRETMIEMTLDREPSEPRD</sequence>
<evidence type="ECO:0000256" key="1">
    <source>
        <dbReference type="ARBA" id="ARBA00022679"/>
    </source>
</evidence>
<dbReference type="InterPro" id="IPR000182">
    <property type="entry name" value="GNAT_dom"/>
</dbReference>
<dbReference type="GO" id="GO:0016747">
    <property type="term" value="F:acyltransferase activity, transferring groups other than amino-acyl groups"/>
    <property type="evidence" value="ECO:0007669"/>
    <property type="project" value="InterPro"/>
</dbReference>